<dbReference type="InterPro" id="IPR027417">
    <property type="entry name" value="P-loop_NTPase"/>
</dbReference>
<dbReference type="Pfam" id="PF13177">
    <property type="entry name" value="DNA_pol3_delta2"/>
    <property type="match status" value="1"/>
</dbReference>
<keyword evidence="1" id="KW-0067">ATP-binding</keyword>
<dbReference type="Gene3D" id="3.40.50.300">
    <property type="entry name" value="P-loop containing nucleotide triphosphate hydrolases"/>
    <property type="match status" value="1"/>
</dbReference>
<evidence type="ECO:0000313" key="2">
    <source>
        <dbReference type="Proteomes" id="UP001595953"/>
    </source>
</evidence>
<keyword evidence="1" id="KW-0547">Nucleotide-binding</keyword>
<dbReference type="Proteomes" id="UP001595953">
    <property type="component" value="Unassembled WGS sequence"/>
</dbReference>
<evidence type="ECO:0000313" key="1">
    <source>
        <dbReference type="EMBL" id="MFC4722855.1"/>
    </source>
</evidence>
<dbReference type="SUPFAM" id="SSF52540">
    <property type="entry name" value="P-loop containing nucleoside triphosphate hydrolases"/>
    <property type="match status" value="1"/>
</dbReference>
<protein>
    <submittedName>
        <fullName evidence="1">ATP-binding protein</fullName>
    </submittedName>
</protein>
<dbReference type="PANTHER" id="PTHR11669:SF8">
    <property type="entry name" value="DNA POLYMERASE III SUBUNIT DELTA"/>
    <property type="match status" value="1"/>
</dbReference>
<dbReference type="PANTHER" id="PTHR11669">
    <property type="entry name" value="REPLICATION FACTOR C / DNA POLYMERASE III GAMMA-TAU SUBUNIT"/>
    <property type="match status" value="1"/>
</dbReference>
<accession>A0ABV9N7B9</accession>
<name>A0ABV9N7B9_9FLAO</name>
<reference evidence="2" key="1">
    <citation type="journal article" date="2019" name="Int. J. Syst. Evol. Microbiol.">
        <title>The Global Catalogue of Microorganisms (GCM) 10K type strain sequencing project: providing services to taxonomists for standard genome sequencing and annotation.</title>
        <authorList>
            <consortium name="The Broad Institute Genomics Platform"/>
            <consortium name="The Broad Institute Genome Sequencing Center for Infectious Disease"/>
            <person name="Wu L."/>
            <person name="Ma J."/>
        </authorList>
    </citation>
    <scope>NUCLEOTIDE SEQUENCE [LARGE SCALE GENOMIC DNA]</scope>
    <source>
        <strain evidence="2">CCUG 63682</strain>
    </source>
</reference>
<dbReference type="InterPro" id="IPR050238">
    <property type="entry name" value="DNA_Rep/Repair_Clamp_Loader"/>
</dbReference>
<keyword evidence="2" id="KW-1185">Reference proteome</keyword>
<dbReference type="GO" id="GO:0005524">
    <property type="term" value="F:ATP binding"/>
    <property type="evidence" value="ECO:0007669"/>
    <property type="project" value="UniProtKB-KW"/>
</dbReference>
<dbReference type="EMBL" id="JBHSGP010000014">
    <property type="protein sequence ID" value="MFC4722855.1"/>
    <property type="molecule type" value="Genomic_DNA"/>
</dbReference>
<proteinExistence type="predicted"/>
<comment type="caution">
    <text evidence="1">The sequence shown here is derived from an EMBL/GenBank/DDBJ whole genome shotgun (WGS) entry which is preliminary data.</text>
</comment>
<sequence length="385" mass="44095">MLFSKILGQEHIKSHLLQSVNHGRVPHAQLFVGPEGSGTLPMAIAYAKCLLTAKTEAQNDIQTVKKNTEIDTFSHPDLHFVFPVNSNDEIKVKHPTSKYFLDYWRKFLDEQPYGNLFDWYKILGIDNKQGNISVHEAADIYSALSLKAYQGGYKVMIIWMAEKMNSECANKLLKLVEEPPNKTVFILVAEDEEQIINTIRSRCQLLHFPSLSEDVIKEGLMNNFQLGETEAAKIAHQANGNYNKACDLVYQDSEDIQFEEWFVFWIRSAFKAKGNKSAIHDLITWSETVAKTGRETQKQFLQFCLNFFRQAMLLNYSATDLVYLEPKSNGFKLENFAPFIHNGNIIEISNELSEAIYHIERNGNSKLILTDLSIKLTRLLHKKPV</sequence>
<organism evidence="1 2">
    <name type="scientific">Geojedonia litorea</name>
    <dbReference type="NCBI Taxonomy" id="1268269"/>
    <lineage>
        <taxon>Bacteria</taxon>
        <taxon>Pseudomonadati</taxon>
        <taxon>Bacteroidota</taxon>
        <taxon>Flavobacteriia</taxon>
        <taxon>Flavobacteriales</taxon>
        <taxon>Flavobacteriaceae</taxon>
        <taxon>Geojedonia</taxon>
    </lineage>
</organism>
<gene>
    <name evidence="1" type="ORF">ACFO5O_11020</name>
</gene>
<dbReference type="RefSeq" id="WP_387963726.1">
    <property type="nucleotide sequence ID" value="NZ_JBHSGP010000014.1"/>
</dbReference>